<dbReference type="Pfam" id="PF00199">
    <property type="entry name" value="Catalase"/>
    <property type="match status" value="1"/>
</dbReference>
<evidence type="ECO:0000313" key="10">
    <source>
        <dbReference type="EMBL" id="KAF6201624.1"/>
    </source>
</evidence>
<evidence type="ECO:0000313" key="11">
    <source>
        <dbReference type="Proteomes" id="UP000466442"/>
    </source>
</evidence>
<dbReference type="InterPro" id="IPR018028">
    <property type="entry name" value="Catalase"/>
</dbReference>
<evidence type="ECO:0000256" key="1">
    <source>
        <dbReference type="ARBA" id="ARBA00005329"/>
    </source>
</evidence>
<dbReference type="SMART" id="SM01060">
    <property type="entry name" value="Catalase"/>
    <property type="match status" value="1"/>
</dbReference>
<evidence type="ECO:0000256" key="2">
    <source>
        <dbReference type="ARBA" id="ARBA00022559"/>
    </source>
</evidence>
<keyword evidence="4 7" id="KW-0479">Metal-binding</keyword>
<dbReference type="GO" id="GO:0005739">
    <property type="term" value="C:mitochondrion"/>
    <property type="evidence" value="ECO:0007669"/>
    <property type="project" value="TreeGrafter"/>
</dbReference>
<dbReference type="GO" id="GO:0005777">
    <property type="term" value="C:peroxisome"/>
    <property type="evidence" value="ECO:0007669"/>
    <property type="project" value="TreeGrafter"/>
</dbReference>
<evidence type="ECO:0000256" key="3">
    <source>
        <dbReference type="ARBA" id="ARBA00022617"/>
    </source>
</evidence>
<dbReference type="InterPro" id="IPR011614">
    <property type="entry name" value="Catalase_core"/>
</dbReference>
<keyword evidence="3 7" id="KW-0349">Heme</keyword>
<dbReference type="Proteomes" id="UP000466442">
    <property type="component" value="Linkage Group LG12"/>
</dbReference>
<dbReference type="GO" id="GO:0042744">
    <property type="term" value="P:hydrogen peroxide catabolic process"/>
    <property type="evidence" value="ECO:0007669"/>
    <property type="project" value="TreeGrafter"/>
</dbReference>
<dbReference type="PANTHER" id="PTHR11465:SF9">
    <property type="entry name" value="CATALASE"/>
    <property type="match status" value="1"/>
</dbReference>
<evidence type="ECO:0000256" key="5">
    <source>
        <dbReference type="ARBA" id="ARBA00023002"/>
    </source>
</evidence>
<dbReference type="GO" id="GO:0004096">
    <property type="term" value="F:catalase activity"/>
    <property type="evidence" value="ECO:0007669"/>
    <property type="project" value="InterPro"/>
</dbReference>
<reference evidence="10" key="1">
    <citation type="journal article" date="2021" name="Mol. Ecol. Resour.">
        <title>Apolygus lucorum genome provides insights into omnivorousness and mesophyll feeding.</title>
        <authorList>
            <person name="Liu Y."/>
            <person name="Liu H."/>
            <person name="Wang H."/>
            <person name="Huang T."/>
            <person name="Liu B."/>
            <person name="Yang B."/>
            <person name="Yin L."/>
            <person name="Li B."/>
            <person name="Zhang Y."/>
            <person name="Zhang S."/>
            <person name="Jiang F."/>
            <person name="Zhang X."/>
            <person name="Ren Y."/>
            <person name="Wang B."/>
            <person name="Wang S."/>
            <person name="Lu Y."/>
            <person name="Wu K."/>
            <person name="Fan W."/>
            <person name="Wang G."/>
        </authorList>
    </citation>
    <scope>NUCLEOTIDE SEQUENCE</scope>
    <source>
        <strain evidence="10">12Hb</strain>
    </source>
</reference>
<protein>
    <recommendedName>
        <fullName evidence="9">Catalase core domain-containing protein</fullName>
    </recommendedName>
</protein>
<gene>
    <name evidence="10" type="ORF">GE061_004017</name>
</gene>
<dbReference type="SUPFAM" id="SSF56634">
    <property type="entry name" value="Heme-dependent catalase-like"/>
    <property type="match status" value="1"/>
</dbReference>
<dbReference type="InterPro" id="IPR020835">
    <property type="entry name" value="Catalase_sf"/>
</dbReference>
<comment type="similarity">
    <text evidence="1">Belongs to the catalase family.</text>
</comment>
<dbReference type="InterPro" id="IPR024711">
    <property type="entry name" value="Catalase_clade1/3"/>
</dbReference>
<evidence type="ECO:0000256" key="4">
    <source>
        <dbReference type="ARBA" id="ARBA00022723"/>
    </source>
</evidence>
<dbReference type="AlphaFoldDB" id="A0A8S9WZG4"/>
<comment type="cofactor">
    <cofactor evidence="7">
        <name>heme</name>
        <dbReference type="ChEBI" id="CHEBI:30413"/>
    </cofactor>
</comment>
<dbReference type="InterPro" id="IPR002226">
    <property type="entry name" value="Catalase_haem_BS"/>
</dbReference>
<feature type="domain" description="Catalase core" evidence="9">
    <location>
        <begin position="37"/>
        <end position="421"/>
    </location>
</feature>
<evidence type="ECO:0000256" key="7">
    <source>
        <dbReference type="PIRSR" id="PIRSR038928-2"/>
    </source>
</evidence>
<comment type="caution">
    <text evidence="10">The sequence shown here is derived from an EMBL/GenBank/DDBJ whole genome shotgun (WGS) entry which is preliminary data.</text>
</comment>
<dbReference type="PRINTS" id="PR00067">
    <property type="entry name" value="CATALASE"/>
</dbReference>
<feature type="region of interest" description="Disordered" evidence="8">
    <location>
        <begin position="393"/>
        <end position="414"/>
    </location>
</feature>
<feature type="binding site" description="axial binding residue" evidence="7">
    <location>
        <position position="367"/>
    </location>
    <ligand>
        <name>heme</name>
        <dbReference type="ChEBI" id="CHEBI:30413"/>
    </ligand>
    <ligandPart>
        <name>Fe</name>
        <dbReference type="ChEBI" id="CHEBI:18248"/>
    </ligandPart>
</feature>
<dbReference type="GO" id="GO:0020037">
    <property type="term" value="F:heme binding"/>
    <property type="evidence" value="ECO:0007669"/>
    <property type="project" value="InterPro"/>
</dbReference>
<evidence type="ECO:0000256" key="8">
    <source>
        <dbReference type="SAM" id="MobiDB-lite"/>
    </source>
</evidence>
<dbReference type="PROSITE" id="PS00437">
    <property type="entry name" value="CATALASE_1"/>
    <property type="match status" value="1"/>
</dbReference>
<keyword evidence="5" id="KW-0560">Oxidoreductase</keyword>
<keyword evidence="11" id="KW-1185">Reference proteome</keyword>
<evidence type="ECO:0000259" key="9">
    <source>
        <dbReference type="SMART" id="SM01060"/>
    </source>
</evidence>
<dbReference type="GO" id="GO:0042542">
    <property type="term" value="P:response to hydrogen peroxide"/>
    <property type="evidence" value="ECO:0007669"/>
    <property type="project" value="TreeGrafter"/>
</dbReference>
<accession>A0A8S9WZG4</accession>
<name>A0A8S9WZG4_APOLU</name>
<dbReference type="PANTHER" id="PTHR11465">
    <property type="entry name" value="CATALASE"/>
    <property type="match status" value="1"/>
</dbReference>
<dbReference type="PROSITE" id="PS51402">
    <property type="entry name" value="CATALASE_3"/>
    <property type="match status" value="1"/>
</dbReference>
<evidence type="ECO:0000256" key="6">
    <source>
        <dbReference type="ARBA" id="ARBA00023004"/>
    </source>
</evidence>
<organism evidence="10 11">
    <name type="scientific">Apolygus lucorum</name>
    <name type="common">Small green plant bug</name>
    <name type="synonym">Lygocoris lucorum</name>
    <dbReference type="NCBI Taxonomy" id="248454"/>
    <lineage>
        <taxon>Eukaryota</taxon>
        <taxon>Metazoa</taxon>
        <taxon>Ecdysozoa</taxon>
        <taxon>Arthropoda</taxon>
        <taxon>Hexapoda</taxon>
        <taxon>Insecta</taxon>
        <taxon>Pterygota</taxon>
        <taxon>Neoptera</taxon>
        <taxon>Paraneoptera</taxon>
        <taxon>Hemiptera</taxon>
        <taxon>Heteroptera</taxon>
        <taxon>Panheteroptera</taxon>
        <taxon>Cimicomorpha</taxon>
        <taxon>Miridae</taxon>
        <taxon>Mirini</taxon>
        <taxon>Apolygus</taxon>
    </lineage>
</organism>
<sequence length="532" mass="58863">MPPCSLKSHNTSYGPGNPASLQLQQYAANSTVIGNFTTSNGAPVYDILNTETAGEFGPVVLQDYTFLDEIQHFDRERVPERVVCAKGAGAFGYFTSTNDFSNYTQATIFTTVGKRTPLAARMCRFSGQTGSPDTVRDLRGFSLKFYTDQGNWDLVGSSFASFWLRDPLRFTSLMHASMRNPTTNLYDPTMFWDFIGNSPETANMLINIFTDRGIPLSYRTMNGYSTDVFVLSQANGSYVFAKFIWDTNQGLVNIPDSIAAQLAGTDPDFHTRDLYNNIALGNFPSWNLSAQILTRQQLTQFPWNPFDPTKEWPVRLIFRMPLGVIVLNENPKNYFAQVEQLAFNPASLIPGIQPSIDKVLQGRLFAYSDAQMHRLGSNYDLLPVNSPVDQVANRQRDGQGRSGGNMGGAPNYSPNSFNGPLGGNVLFKRSPFPVTGLVESYNTTAQSNFAEASIIWAQVLTNEDRTAIVNNIAASIANIPSFLQLRNLNNFYYIGSDMAERIAGLLNISFTPPPPVIPTLATPIPTQLVYPI</sequence>
<dbReference type="EMBL" id="WIXP02000012">
    <property type="protein sequence ID" value="KAF6201624.1"/>
    <property type="molecule type" value="Genomic_DNA"/>
</dbReference>
<keyword evidence="2" id="KW-0575">Peroxidase</keyword>
<proteinExistence type="inferred from homology"/>
<keyword evidence="6 7" id="KW-0408">Iron</keyword>
<dbReference type="Gene3D" id="2.40.180.10">
    <property type="entry name" value="Catalase core domain"/>
    <property type="match status" value="1"/>
</dbReference>
<dbReference type="OrthoDB" id="6880011at2759"/>
<dbReference type="PIRSF" id="PIRSF038928">
    <property type="entry name" value="Catalase_clade1-3"/>
    <property type="match status" value="1"/>
</dbReference>
<dbReference type="GO" id="GO:0046872">
    <property type="term" value="F:metal ion binding"/>
    <property type="evidence" value="ECO:0007669"/>
    <property type="project" value="UniProtKB-KW"/>
</dbReference>